<dbReference type="SUPFAM" id="SSF47413">
    <property type="entry name" value="lambda repressor-like DNA-binding domains"/>
    <property type="match status" value="1"/>
</dbReference>
<dbReference type="PROSITE" id="PS50943">
    <property type="entry name" value="HTH_CROC1"/>
    <property type="match status" value="1"/>
</dbReference>
<reference evidence="3" key="1">
    <citation type="journal article" date="2019" name="Int. J. Syst. Evol. Microbiol.">
        <title>The Global Catalogue of Microorganisms (GCM) 10K type strain sequencing project: providing services to taxonomists for standard genome sequencing and annotation.</title>
        <authorList>
            <consortium name="The Broad Institute Genomics Platform"/>
            <consortium name="The Broad Institute Genome Sequencing Center for Infectious Disease"/>
            <person name="Wu L."/>
            <person name="Ma J."/>
        </authorList>
    </citation>
    <scope>NUCLEOTIDE SEQUENCE [LARGE SCALE GENOMIC DNA]</scope>
    <source>
        <strain evidence="3">CGMCC 1.15044</strain>
    </source>
</reference>
<gene>
    <name evidence="2" type="ORF">GCM10010917_19820</name>
</gene>
<dbReference type="EMBL" id="BMHF01000005">
    <property type="protein sequence ID" value="GGA34567.1"/>
    <property type="molecule type" value="Genomic_DNA"/>
</dbReference>
<dbReference type="Proteomes" id="UP000609323">
    <property type="component" value="Unassembled WGS sequence"/>
</dbReference>
<proteinExistence type="predicted"/>
<organism evidence="2 3">
    <name type="scientific">Paenibacillus physcomitrellae</name>
    <dbReference type="NCBI Taxonomy" id="1619311"/>
    <lineage>
        <taxon>Bacteria</taxon>
        <taxon>Bacillati</taxon>
        <taxon>Bacillota</taxon>
        <taxon>Bacilli</taxon>
        <taxon>Bacillales</taxon>
        <taxon>Paenibacillaceae</taxon>
        <taxon>Paenibacillus</taxon>
    </lineage>
</organism>
<feature type="domain" description="HTH cro/C1-type" evidence="1">
    <location>
        <begin position="10"/>
        <end position="47"/>
    </location>
</feature>
<protein>
    <recommendedName>
        <fullName evidence="1">HTH cro/C1-type domain-containing protein</fullName>
    </recommendedName>
</protein>
<accession>A0ABQ1G0N8</accession>
<evidence type="ECO:0000259" key="1">
    <source>
        <dbReference type="PROSITE" id="PS50943"/>
    </source>
</evidence>
<dbReference type="Gene3D" id="1.10.260.40">
    <property type="entry name" value="lambda repressor-like DNA-binding domains"/>
    <property type="match status" value="1"/>
</dbReference>
<dbReference type="CDD" id="cd00093">
    <property type="entry name" value="HTH_XRE"/>
    <property type="match status" value="1"/>
</dbReference>
<sequence>MNGIDFGSYLKSIRKSKKVPSKELSIRVGKAVTYVSQIERGLIKKPDFYGNLISRKNK</sequence>
<name>A0ABQ1G0N8_9BACL</name>
<comment type="caution">
    <text evidence="2">The sequence shown here is derived from an EMBL/GenBank/DDBJ whole genome shotgun (WGS) entry which is preliminary data.</text>
</comment>
<dbReference type="InterPro" id="IPR010982">
    <property type="entry name" value="Lambda_DNA-bd_dom_sf"/>
</dbReference>
<evidence type="ECO:0000313" key="2">
    <source>
        <dbReference type="EMBL" id="GGA34567.1"/>
    </source>
</evidence>
<evidence type="ECO:0000313" key="3">
    <source>
        <dbReference type="Proteomes" id="UP000609323"/>
    </source>
</evidence>
<dbReference type="InterPro" id="IPR001387">
    <property type="entry name" value="Cro/C1-type_HTH"/>
</dbReference>
<keyword evidence="3" id="KW-1185">Reference proteome</keyword>